<organism evidence="1 2">
    <name type="scientific">Pseudonocardia charpentierae</name>
    <dbReference type="NCBI Taxonomy" id="3075545"/>
    <lineage>
        <taxon>Bacteria</taxon>
        <taxon>Bacillati</taxon>
        <taxon>Actinomycetota</taxon>
        <taxon>Actinomycetes</taxon>
        <taxon>Pseudonocardiales</taxon>
        <taxon>Pseudonocardiaceae</taxon>
        <taxon>Pseudonocardia</taxon>
    </lineage>
</organism>
<gene>
    <name evidence="1" type="ORF">RM445_26690</name>
</gene>
<evidence type="ECO:0000313" key="2">
    <source>
        <dbReference type="Proteomes" id="UP001183202"/>
    </source>
</evidence>
<reference evidence="2" key="1">
    <citation type="submission" date="2023-07" db="EMBL/GenBank/DDBJ databases">
        <title>30 novel species of actinomycetes from the DSMZ collection.</title>
        <authorList>
            <person name="Nouioui I."/>
        </authorList>
    </citation>
    <scope>NUCLEOTIDE SEQUENCE [LARGE SCALE GENOMIC DNA]</scope>
    <source>
        <strain evidence="2">DSM 45834</strain>
    </source>
</reference>
<name>A0ABU2NGM0_9PSEU</name>
<proteinExistence type="predicted"/>
<accession>A0ABU2NGM0</accession>
<keyword evidence="2" id="KW-1185">Reference proteome</keyword>
<dbReference type="RefSeq" id="WP_311559619.1">
    <property type="nucleotide sequence ID" value="NZ_JAVREJ010000026.1"/>
</dbReference>
<comment type="caution">
    <text evidence="1">The sequence shown here is derived from an EMBL/GenBank/DDBJ whole genome shotgun (WGS) entry which is preliminary data.</text>
</comment>
<dbReference type="Proteomes" id="UP001183202">
    <property type="component" value="Unassembled WGS sequence"/>
</dbReference>
<protein>
    <submittedName>
        <fullName evidence="1">Uncharacterized protein</fullName>
    </submittedName>
</protein>
<sequence>MDERTWNERVAAILEQMRRECAADRHEAEARMRQLLDITDEFIRWQWQQLGNDRPLE</sequence>
<dbReference type="EMBL" id="JAVREJ010000026">
    <property type="protein sequence ID" value="MDT0353106.1"/>
    <property type="molecule type" value="Genomic_DNA"/>
</dbReference>
<evidence type="ECO:0000313" key="1">
    <source>
        <dbReference type="EMBL" id="MDT0353106.1"/>
    </source>
</evidence>